<keyword evidence="3" id="KW-1185">Reference proteome</keyword>
<reference evidence="2" key="1">
    <citation type="journal article" date="2019" name="Environ. Microbiol.">
        <title>Fungal ecological strategies reflected in gene transcription - a case study of two litter decomposers.</title>
        <authorList>
            <person name="Barbi F."/>
            <person name="Kohler A."/>
            <person name="Barry K."/>
            <person name="Baskaran P."/>
            <person name="Daum C."/>
            <person name="Fauchery L."/>
            <person name="Ihrmark K."/>
            <person name="Kuo A."/>
            <person name="LaButti K."/>
            <person name="Lipzen A."/>
            <person name="Morin E."/>
            <person name="Grigoriev I.V."/>
            <person name="Henrissat B."/>
            <person name="Lindahl B."/>
            <person name="Martin F."/>
        </authorList>
    </citation>
    <scope>NUCLEOTIDE SEQUENCE</scope>
    <source>
        <strain evidence="2">JB14</strain>
    </source>
</reference>
<feature type="compositionally biased region" description="Polar residues" evidence="1">
    <location>
        <begin position="127"/>
        <end position="141"/>
    </location>
</feature>
<feature type="compositionally biased region" description="Pro residues" evidence="1">
    <location>
        <begin position="98"/>
        <end position="107"/>
    </location>
</feature>
<dbReference type="EMBL" id="ML770077">
    <property type="protein sequence ID" value="KAE9384814.1"/>
    <property type="molecule type" value="Genomic_DNA"/>
</dbReference>
<gene>
    <name evidence="2" type="ORF">BT96DRAFT_1007695</name>
</gene>
<dbReference type="AlphaFoldDB" id="A0A6A4GHH6"/>
<accession>A0A6A4GHH6</accession>
<proteinExistence type="predicted"/>
<dbReference type="Proteomes" id="UP000799118">
    <property type="component" value="Unassembled WGS sequence"/>
</dbReference>
<feature type="region of interest" description="Disordered" evidence="1">
    <location>
        <begin position="93"/>
        <end position="155"/>
    </location>
</feature>
<organism evidence="2 3">
    <name type="scientific">Gymnopus androsaceus JB14</name>
    <dbReference type="NCBI Taxonomy" id="1447944"/>
    <lineage>
        <taxon>Eukaryota</taxon>
        <taxon>Fungi</taxon>
        <taxon>Dikarya</taxon>
        <taxon>Basidiomycota</taxon>
        <taxon>Agaricomycotina</taxon>
        <taxon>Agaricomycetes</taxon>
        <taxon>Agaricomycetidae</taxon>
        <taxon>Agaricales</taxon>
        <taxon>Marasmiineae</taxon>
        <taxon>Omphalotaceae</taxon>
        <taxon>Gymnopus</taxon>
    </lineage>
</organism>
<protein>
    <submittedName>
        <fullName evidence="2">Uncharacterized protein</fullName>
    </submittedName>
</protein>
<evidence type="ECO:0000313" key="3">
    <source>
        <dbReference type="Proteomes" id="UP000799118"/>
    </source>
</evidence>
<sequence length="247" mass="27248">MINCGRPRKRICKAPVHTEHSEHYDPDGQEFPFYLLVGTNSLRDGIYKDRTIVELAAQAYPRAWYEGFESMGHAQLNWACYCSGNHAHAPLRTSINLPEPPSPPAPRSPIVISDSDDDEPSKPSGRSLGSTSVPSESLDTDSSSFPPPPPPSEVSDFELLESEWSASELDILTTAPSSPIGTETGSNVRTDSNEDQFYAVACSIGTLIYCNEQRAVVKFLEMKNLGLEPVMLGTRDLNLAMGLRRWY</sequence>
<evidence type="ECO:0000313" key="2">
    <source>
        <dbReference type="EMBL" id="KAE9384814.1"/>
    </source>
</evidence>
<name>A0A6A4GHH6_9AGAR</name>
<evidence type="ECO:0000256" key="1">
    <source>
        <dbReference type="SAM" id="MobiDB-lite"/>
    </source>
</evidence>